<feature type="non-terminal residue" evidence="2">
    <location>
        <position position="1"/>
    </location>
</feature>
<accession>X6MSS9</accession>
<evidence type="ECO:0000313" key="3">
    <source>
        <dbReference type="Proteomes" id="UP000023152"/>
    </source>
</evidence>
<gene>
    <name evidence="2" type="ORF">RFI_20837</name>
</gene>
<keyword evidence="1" id="KW-1133">Transmembrane helix</keyword>
<keyword evidence="1" id="KW-0472">Membrane</keyword>
<evidence type="ECO:0000313" key="2">
    <source>
        <dbReference type="EMBL" id="ETO16502.1"/>
    </source>
</evidence>
<dbReference type="Proteomes" id="UP000023152">
    <property type="component" value="Unassembled WGS sequence"/>
</dbReference>
<proteinExistence type="predicted"/>
<name>X6MSS9_RETFI</name>
<dbReference type="EMBL" id="ASPP01018181">
    <property type="protein sequence ID" value="ETO16502.1"/>
    <property type="molecule type" value="Genomic_DNA"/>
</dbReference>
<keyword evidence="3" id="KW-1185">Reference proteome</keyword>
<feature type="transmembrane region" description="Helical" evidence="1">
    <location>
        <begin position="174"/>
        <end position="192"/>
    </location>
</feature>
<protein>
    <submittedName>
        <fullName evidence="2">Uncharacterized protein</fullName>
    </submittedName>
</protein>
<reference evidence="2 3" key="1">
    <citation type="journal article" date="2013" name="Curr. Biol.">
        <title>The Genome of the Foraminiferan Reticulomyxa filosa.</title>
        <authorList>
            <person name="Glockner G."/>
            <person name="Hulsmann N."/>
            <person name="Schleicher M."/>
            <person name="Noegel A.A."/>
            <person name="Eichinger L."/>
            <person name="Gallinger C."/>
            <person name="Pawlowski J."/>
            <person name="Sierra R."/>
            <person name="Euteneuer U."/>
            <person name="Pillet L."/>
            <person name="Moustafa A."/>
            <person name="Platzer M."/>
            <person name="Groth M."/>
            <person name="Szafranski K."/>
            <person name="Schliwa M."/>
        </authorList>
    </citation>
    <scope>NUCLEOTIDE SEQUENCE [LARGE SCALE GENOMIC DNA]</scope>
</reference>
<feature type="transmembrane region" description="Helical" evidence="1">
    <location>
        <begin position="137"/>
        <end position="154"/>
    </location>
</feature>
<keyword evidence="1" id="KW-0812">Transmembrane</keyword>
<evidence type="ECO:0000256" key="1">
    <source>
        <dbReference type="SAM" id="Phobius"/>
    </source>
</evidence>
<comment type="caution">
    <text evidence="2">The sequence shown here is derived from an EMBL/GenBank/DDBJ whole genome shotgun (WGS) entry which is preliminary data.</text>
</comment>
<feature type="transmembrane region" description="Helical" evidence="1">
    <location>
        <begin position="35"/>
        <end position="52"/>
    </location>
</feature>
<dbReference type="AlphaFoldDB" id="X6MSS9"/>
<organism evidence="2 3">
    <name type="scientific">Reticulomyxa filosa</name>
    <dbReference type="NCBI Taxonomy" id="46433"/>
    <lineage>
        <taxon>Eukaryota</taxon>
        <taxon>Sar</taxon>
        <taxon>Rhizaria</taxon>
        <taxon>Retaria</taxon>
        <taxon>Foraminifera</taxon>
        <taxon>Monothalamids</taxon>
        <taxon>Reticulomyxidae</taxon>
        <taxon>Reticulomyxa</taxon>
    </lineage>
</organism>
<sequence length="258" mass="30852">EEEEEITHSKRFSPVFTKIKIKYYCHWTLRLNMRLFWLLIAQQIWFILVGSGDSSTCLPPLLRTRHANFEKGCGLYCHRDLWTSIDLTSDEIKIVNGIYMSVLLLSLVCNIIFLINNITEHVEKRESFFTSTVSYDALFFCNIAYFLVYISLFIPHLTHVLINDRYSTFVCNSGMLQSKPIFFYIFFNYYYLKARHIKFSLFFSLHNMYRWYIPLKKKKKKKCTQKKKLKMKTLAIKIRVRVTIKFALSLELCYVRDI</sequence>
<feature type="transmembrane region" description="Helical" evidence="1">
    <location>
        <begin position="97"/>
        <end position="116"/>
    </location>
</feature>